<sequence>EFHVKILHFLIENLIPFDSVTNSSFKNLLLHLHHSAVQLPDVETLLHLANQMYNDYQNYFREYFGNHEEISISLTCHSYQFLKDEEPYIFLSASYIDSRFKLCELPLGVFNYNSINLSNLIVRNTFLNNYKGKLNFITSNCSFDERCLDIFKFVINEPGIDIKDKVLPCVPSFLNSRVEIFLNQLRPAFELEHPTQLNINSVTSSDDVIPHLTQVFLGPIYTKFKAIPFTLLSPCNGDEGGAYLDILKSTSKNNDRNITLMFLNSCLVYKDKINEISDVGLTDLEWQLVDFLVQFNRIICEIIIHIFDNSHATSHMALKWLKILIIKLISFEKLLDKNYPLIETKISQPLKDFLASIESFHIEMENKYDLILSSYLHPSTKRLLKEKDVNKISSNVEKLSKNDDPHQFETSDIESLLLKTFNCLGSSTECYDYETSAASDMNYQKQANFLAKESGPFILQFWKKNKKKYPILSKLARKSLSIQICSDRRYESFKMNFDKLSTSIHNASNSPCTLQELFFLNRLSEQYDLSSFDPKCLDSNIEDVRL</sequence>
<dbReference type="Pfam" id="PF05699">
    <property type="entry name" value="Dimer_Tnp_hAT"/>
    <property type="match status" value="1"/>
</dbReference>
<feature type="non-terminal residue" evidence="2">
    <location>
        <position position="1"/>
    </location>
</feature>
<dbReference type="RefSeq" id="XP_020078403.1">
    <property type="nucleotide sequence ID" value="XM_020223973.1"/>
</dbReference>
<dbReference type="GO" id="GO:0046983">
    <property type="term" value="F:protein dimerization activity"/>
    <property type="evidence" value="ECO:0007669"/>
    <property type="project" value="InterPro"/>
</dbReference>
<dbReference type="PANTHER" id="PTHR46169:SF29">
    <property type="entry name" value="DNA REPLICATION-RELATED ELEMENT FACTOR, ISOFORM A"/>
    <property type="match status" value="1"/>
</dbReference>
<evidence type="ECO:0000313" key="3">
    <source>
        <dbReference type="Proteomes" id="UP000095085"/>
    </source>
</evidence>
<evidence type="ECO:0000259" key="1">
    <source>
        <dbReference type="Pfam" id="PF05699"/>
    </source>
</evidence>
<proteinExistence type="predicted"/>
<dbReference type="SUPFAM" id="SSF53098">
    <property type="entry name" value="Ribonuclease H-like"/>
    <property type="match status" value="1"/>
</dbReference>
<protein>
    <recommendedName>
        <fullName evidence="1">HAT C-terminal dimerisation domain-containing protein</fullName>
    </recommendedName>
</protein>
<dbReference type="AlphaFoldDB" id="A0A1E4RQ29"/>
<organism evidence="2 3">
    <name type="scientific">Hyphopichia burtonii NRRL Y-1933</name>
    <dbReference type="NCBI Taxonomy" id="984485"/>
    <lineage>
        <taxon>Eukaryota</taxon>
        <taxon>Fungi</taxon>
        <taxon>Dikarya</taxon>
        <taxon>Ascomycota</taxon>
        <taxon>Saccharomycotina</taxon>
        <taxon>Pichiomycetes</taxon>
        <taxon>Debaryomycetaceae</taxon>
        <taxon>Hyphopichia</taxon>
    </lineage>
</organism>
<reference evidence="3" key="1">
    <citation type="submission" date="2016-05" db="EMBL/GenBank/DDBJ databases">
        <title>Comparative genomics of biotechnologically important yeasts.</title>
        <authorList>
            <consortium name="DOE Joint Genome Institute"/>
            <person name="Riley R."/>
            <person name="Haridas S."/>
            <person name="Wolfe K.H."/>
            <person name="Lopes M.R."/>
            <person name="Hittinger C.T."/>
            <person name="Goker M."/>
            <person name="Salamov A."/>
            <person name="Wisecaver J."/>
            <person name="Long T.M."/>
            <person name="Aerts A.L."/>
            <person name="Barry K."/>
            <person name="Choi C."/>
            <person name="Clum A."/>
            <person name="Coughlan A.Y."/>
            <person name="Deshpande S."/>
            <person name="Douglass A.P."/>
            <person name="Hanson S.J."/>
            <person name="Klenk H.-P."/>
            <person name="Labutti K."/>
            <person name="Lapidus A."/>
            <person name="Lindquist E."/>
            <person name="Lipzen A."/>
            <person name="Meier-Kolthoff J.P."/>
            <person name="Ohm R.A."/>
            <person name="Otillar R.P."/>
            <person name="Pangilinan J."/>
            <person name="Peng Y."/>
            <person name="Rokas A."/>
            <person name="Rosa C.A."/>
            <person name="Scheuner C."/>
            <person name="Sibirny A.A."/>
            <person name="Slot J.C."/>
            <person name="Stielow J.B."/>
            <person name="Sun H."/>
            <person name="Kurtzman C.P."/>
            <person name="Blackwell M."/>
            <person name="Grigoriev I.V."/>
            <person name="Jeffries T.W."/>
        </authorList>
    </citation>
    <scope>NUCLEOTIDE SEQUENCE [LARGE SCALE GENOMIC DNA]</scope>
    <source>
        <strain evidence="3">NRRL Y-1933</strain>
    </source>
</reference>
<dbReference type="OrthoDB" id="1747213at2759"/>
<dbReference type="InterPro" id="IPR008906">
    <property type="entry name" value="HATC_C_dom"/>
</dbReference>
<evidence type="ECO:0000313" key="2">
    <source>
        <dbReference type="EMBL" id="ODV69336.1"/>
    </source>
</evidence>
<dbReference type="InterPro" id="IPR012337">
    <property type="entry name" value="RNaseH-like_sf"/>
</dbReference>
<dbReference type="PANTHER" id="PTHR46169">
    <property type="entry name" value="DNA REPLICATION-RELATED ELEMENT FACTOR, ISOFORM A"/>
    <property type="match status" value="1"/>
</dbReference>
<name>A0A1E4RQ29_9ASCO</name>
<dbReference type="EMBL" id="KV454538">
    <property type="protein sequence ID" value="ODV69336.1"/>
    <property type="molecule type" value="Genomic_DNA"/>
</dbReference>
<gene>
    <name evidence="2" type="ORF">HYPBUDRAFT_96325</name>
</gene>
<dbReference type="Proteomes" id="UP000095085">
    <property type="component" value="Unassembled WGS sequence"/>
</dbReference>
<dbReference type="GO" id="GO:0006357">
    <property type="term" value="P:regulation of transcription by RNA polymerase II"/>
    <property type="evidence" value="ECO:0007669"/>
    <property type="project" value="TreeGrafter"/>
</dbReference>
<feature type="domain" description="HAT C-terminal dimerisation" evidence="1">
    <location>
        <begin position="458"/>
        <end position="521"/>
    </location>
</feature>
<dbReference type="GeneID" id="30998522"/>
<keyword evidence="3" id="KW-1185">Reference proteome</keyword>
<accession>A0A1E4RQ29</accession>
<dbReference type="GO" id="GO:0005634">
    <property type="term" value="C:nucleus"/>
    <property type="evidence" value="ECO:0007669"/>
    <property type="project" value="TreeGrafter"/>
</dbReference>
<dbReference type="InterPro" id="IPR052717">
    <property type="entry name" value="Vacuolar_transposase_reg"/>
</dbReference>
<feature type="non-terminal residue" evidence="2">
    <location>
        <position position="546"/>
    </location>
</feature>